<feature type="region of interest" description="Disordered" evidence="1">
    <location>
        <begin position="241"/>
        <end position="285"/>
    </location>
</feature>
<gene>
    <name evidence="2" type="ORF">MAR_009496</name>
</gene>
<feature type="region of interest" description="Disordered" evidence="1">
    <location>
        <begin position="198"/>
        <end position="222"/>
    </location>
</feature>
<dbReference type="PANTHER" id="PTHR35156:SF1">
    <property type="entry name" value="TESTIS-EXPRESSED PROTEIN 52"/>
    <property type="match status" value="1"/>
</dbReference>
<reference evidence="2" key="1">
    <citation type="submission" date="2022-11" db="EMBL/GenBank/DDBJ databases">
        <title>Centuries of genome instability and evolution in soft-shell clam transmissible cancer (bioRxiv).</title>
        <authorList>
            <person name="Hart S.F.M."/>
            <person name="Yonemitsu M.A."/>
            <person name="Giersch R.M."/>
            <person name="Beal B.F."/>
            <person name="Arriagada G."/>
            <person name="Davis B.W."/>
            <person name="Ostrander E.A."/>
            <person name="Goff S.P."/>
            <person name="Metzger M.J."/>
        </authorList>
    </citation>
    <scope>NUCLEOTIDE SEQUENCE</scope>
    <source>
        <strain evidence="2">MELC-2E11</strain>
        <tissue evidence="2">Siphon/mantle</tissue>
    </source>
</reference>
<dbReference type="PANTHER" id="PTHR35156">
    <property type="entry name" value="TESTIS-EXPRESSED PROTEIN 52"/>
    <property type="match status" value="1"/>
</dbReference>
<protein>
    <submittedName>
        <fullName evidence="2">TEX52-like protein</fullName>
    </submittedName>
</protein>
<dbReference type="InterPro" id="IPR029206">
    <property type="entry name" value="DUF4532"/>
</dbReference>
<proteinExistence type="predicted"/>
<organism evidence="2 3">
    <name type="scientific">Mya arenaria</name>
    <name type="common">Soft-shell clam</name>
    <dbReference type="NCBI Taxonomy" id="6604"/>
    <lineage>
        <taxon>Eukaryota</taxon>
        <taxon>Metazoa</taxon>
        <taxon>Spiralia</taxon>
        <taxon>Lophotrochozoa</taxon>
        <taxon>Mollusca</taxon>
        <taxon>Bivalvia</taxon>
        <taxon>Autobranchia</taxon>
        <taxon>Heteroconchia</taxon>
        <taxon>Euheterodonta</taxon>
        <taxon>Imparidentia</taxon>
        <taxon>Neoheterodontei</taxon>
        <taxon>Myida</taxon>
        <taxon>Myoidea</taxon>
        <taxon>Myidae</taxon>
        <taxon>Mya</taxon>
    </lineage>
</organism>
<evidence type="ECO:0000313" key="2">
    <source>
        <dbReference type="EMBL" id="WAR02938.1"/>
    </source>
</evidence>
<evidence type="ECO:0000313" key="3">
    <source>
        <dbReference type="Proteomes" id="UP001164746"/>
    </source>
</evidence>
<feature type="compositionally biased region" description="Basic and acidic residues" evidence="1">
    <location>
        <begin position="242"/>
        <end position="265"/>
    </location>
</feature>
<dbReference type="EMBL" id="CP111015">
    <property type="protein sequence ID" value="WAR02938.1"/>
    <property type="molecule type" value="Genomic_DNA"/>
</dbReference>
<dbReference type="Proteomes" id="UP001164746">
    <property type="component" value="Chromosome 4"/>
</dbReference>
<dbReference type="Pfam" id="PF15046">
    <property type="entry name" value="DUF4532"/>
    <property type="match status" value="1"/>
</dbReference>
<keyword evidence="3" id="KW-1185">Reference proteome</keyword>
<evidence type="ECO:0000256" key="1">
    <source>
        <dbReference type="SAM" id="MobiDB-lite"/>
    </source>
</evidence>
<sequence length="285" mass="33194">MLTANMPTIEERENLMKPQDVHHPGFHPRPIQRLAVRKPPKTMLNIECNHYLRSNTETFAHGHPTVEYKLWLEAGKHDAPFPQRPDESFNANVWRNFRRQYGFHTSAGGKMSDIIAAMYPLNIPSPSKVGQQTFEKYIRETRLFNDDKFKSMAMSRTKADLEEFRKLRIKSMSRNPPIDEQGHILPPENFKKYEPHLIKPVERPPTPPPPNQKTDSLGQRYVPKSRPHLWKLSYKINNPEYDSVKKEIRKRKELEGRMKERERQSPGHQIGQIAPSPVNPPASVT</sequence>
<accession>A0ABY7DYW9</accession>
<name>A0ABY7DYW9_MYAAR</name>